<comment type="caution">
    <text evidence="6">The sequence shown here is derived from an EMBL/GenBank/DDBJ whole genome shotgun (WGS) entry which is preliminary data.</text>
</comment>
<keyword evidence="2" id="KW-0479">Metal-binding</keyword>
<comment type="cofactor">
    <cofactor evidence="1">
        <name>Zn(2+)</name>
        <dbReference type="ChEBI" id="CHEBI:29105"/>
    </cofactor>
</comment>
<organism evidence="6 7">
    <name type="scientific">Longibaculum muris</name>
    <dbReference type="NCBI Taxonomy" id="1796628"/>
    <lineage>
        <taxon>Bacteria</taxon>
        <taxon>Bacillati</taxon>
        <taxon>Bacillota</taxon>
        <taxon>Erysipelotrichia</taxon>
        <taxon>Erysipelotrichales</taxon>
        <taxon>Coprobacillaceae</taxon>
        <taxon>Longibaculum</taxon>
    </lineage>
</organism>
<evidence type="ECO:0000256" key="2">
    <source>
        <dbReference type="ARBA" id="ARBA00022723"/>
    </source>
</evidence>
<evidence type="ECO:0000259" key="5">
    <source>
        <dbReference type="SMART" id="SM00849"/>
    </source>
</evidence>
<dbReference type="RefSeq" id="WP_066443281.1">
    <property type="nucleotide sequence ID" value="NZ_JANKBF010000013.1"/>
</dbReference>
<dbReference type="InterPro" id="IPR036866">
    <property type="entry name" value="RibonucZ/Hydroxyglut_hydro"/>
</dbReference>
<keyword evidence="7" id="KW-1185">Reference proteome</keyword>
<dbReference type="SMART" id="SM00849">
    <property type="entry name" value="Lactamase_B"/>
    <property type="match status" value="1"/>
</dbReference>
<evidence type="ECO:0000256" key="4">
    <source>
        <dbReference type="ARBA" id="ARBA00022833"/>
    </source>
</evidence>
<sequence length="204" mass="23339">MIKKLILGSMQTNCYIVYNEQKECLVIDPGANGQKVLKYLRDNELNLQAILLTHGHFDHIGAVDYLYERLQCPIYTHQETFPLLKDQRLNLSIYEEPFIVKAPILAAMDEMKIADFDIEWLLLEGHCQGSSMIYIKNENALFSGDVLFAGSVGRFDFPTSSHLQTKESMEKIKALAFDARLLPGHGEESTLSFEQQNNPYLRSY</sequence>
<dbReference type="Gene3D" id="3.60.15.10">
    <property type="entry name" value="Ribonuclease Z/Hydroxyacylglutathione hydrolase-like"/>
    <property type="match status" value="1"/>
</dbReference>
<dbReference type="GO" id="GO:0046872">
    <property type="term" value="F:metal ion binding"/>
    <property type="evidence" value="ECO:0007669"/>
    <property type="project" value="UniProtKB-KW"/>
</dbReference>
<evidence type="ECO:0000256" key="3">
    <source>
        <dbReference type="ARBA" id="ARBA00022801"/>
    </source>
</evidence>
<proteinExistence type="predicted"/>
<dbReference type="InterPro" id="IPR001279">
    <property type="entry name" value="Metallo-B-lactamas"/>
</dbReference>
<dbReference type="GeneID" id="98915718"/>
<dbReference type="CDD" id="cd06262">
    <property type="entry name" value="metallo-hydrolase-like_MBL-fold"/>
    <property type="match status" value="1"/>
</dbReference>
<dbReference type="EMBL" id="SMCQ01000013">
    <property type="protein sequence ID" value="TCV98482.1"/>
    <property type="molecule type" value="Genomic_DNA"/>
</dbReference>
<accession>A0A4R3Z0V0</accession>
<evidence type="ECO:0000313" key="6">
    <source>
        <dbReference type="EMBL" id="TCV98482.1"/>
    </source>
</evidence>
<keyword evidence="3 6" id="KW-0378">Hydrolase</keyword>
<evidence type="ECO:0000256" key="1">
    <source>
        <dbReference type="ARBA" id="ARBA00001947"/>
    </source>
</evidence>
<dbReference type="InterPro" id="IPR051453">
    <property type="entry name" value="MBL_Glyoxalase_II"/>
</dbReference>
<dbReference type="PANTHER" id="PTHR46233:SF3">
    <property type="entry name" value="HYDROXYACYLGLUTATHIONE HYDROLASE GLOC"/>
    <property type="match status" value="1"/>
</dbReference>
<evidence type="ECO:0000313" key="7">
    <source>
        <dbReference type="Proteomes" id="UP000295515"/>
    </source>
</evidence>
<dbReference type="PANTHER" id="PTHR46233">
    <property type="entry name" value="HYDROXYACYLGLUTATHIONE HYDROLASE GLOC"/>
    <property type="match status" value="1"/>
</dbReference>
<dbReference type="Proteomes" id="UP000295515">
    <property type="component" value="Unassembled WGS sequence"/>
</dbReference>
<dbReference type="GO" id="GO:0016787">
    <property type="term" value="F:hydrolase activity"/>
    <property type="evidence" value="ECO:0007669"/>
    <property type="project" value="UniProtKB-KW"/>
</dbReference>
<keyword evidence="4" id="KW-0862">Zinc</keyword>
<gene>
    <name evidence="6" type="ORF">EDD60_11376</name>
</gene>
<dbReference type="SUPFAM" id="SSF56281">
    <property type="entry name" value="Metallo-hydrolase/oxidoreductase"/>
    <property type="match status" value="1"/>
</dbReference>
<reference evidence="6 7" key="1">
    <citation type="submission" date="2019-03" db="EMBL/GenBank/DDBJ databases">
        <title>Genomic Encyclopedia of Type Strains, Phase IV (KMG-IV): sequencing the most valuable type-strain genomes for metagenomic binning, comparative biology and taxonomic classification.</title>
        <authorList>
            <person name="Goeker M."/>
        </authorList>
    </citation>
    <scope>NUCLEOTIDE SEQUENCE [LARGE SCALE GENOMIC DNA]</scope>
    <source>
        <strain evidence="6 7">DSM 29487</strain>
    </source>
</reference>
<protein>
    <submittedName>
        <fullName evidence="6">Glyoxylase-like metal-dependent hydrolase (Beta-lactamase superfamily II)</fullName>
    </submittedName>
</protein>
<name>A0A4R3Z0V0_9FIRM</name>
<dbReference type="AlphaFoldDB" id="A0A4R3Z0V0"/>
<feature type="domain" description="Metallo-beta-lactamase" evidence="5">
    <location>
        <begin position="11"/>
        <end position="185"/>
    </location>
</feature>
<dbReference type="Pfam" id="PF00753">
    <property type="entry name" value="Lactamase_B"/>
    <property type="match status" value="1"/>
</dbReference>